<name>A0A2P2QIJ9_RHIMU</name>
<reference evidence="1" key="1">
    <citation type="submission" date="2018-02" db="EMBL/GenBank/DDBJ databases">
        <title>Rhizophora mucronata_Transcriptome.</title>
        <authorList>
            <person name="Meera S.P."/>
            <person name="Sreeshan A."/>
            <person name="Augustine A."/>
        </authorList>
    </citation>
    <scope>NUCLEOTIDE SEQUENCE</scope>
    <source>
        <tissue evidence="1">Leaf</tissue>
    </source>
</reference>
<evidence type="ECO:0000313" key="1">
    <source>
        <dbReference type="EMBL" id="MBX66832.1"/>
    </source>
</evidence>
<dbReference type="EMBL" id="GGEC01086348">
    <property type="protein sequence ID" value="MBX66832.1"/>
    <property type="molecule type" value="Transcribed_RNA"/>
</dbReference>
<protein>
    <submittedName>
        <fullName evidence="1">Uncharacterized protein</fullName>
    </submittedName>
</protein>
<dbReference type="AlphaFoldDB" id="A0A2P2QIJ9"/>
<accession>A0A2P2QIJ9</accession>
<proteinExistence type="predicted"/>
<sequence>MTTLELIITGAICSRISTKKIVIISTTTGLTGYVSVKYATMLPKLPLSL</sequence>
<organism evidence="1">
    <name type="scientific">Rhizophora mucronata</name>
    <name type="common">Asiatic mangrove</name>
    <dbReference type="NCBI Taxonomy" id="61149"/>
    <lineage>
        <taxon>Eukaryota</taxon>
        <taxon>Viridiplantae</taxon>
        <taxon>Streptophyta</taxon>
        <taxon>Embryophyta</taxon>
        <taxon>Tracheophyta</taxon>
        <taxon>Spermatophyta</taxon>
        <taxon>Magnoliopsida</taxon>
        <taxon>eudicotyledons</taxon>
        <taxon>Gunneridae</taxon>
        <taxon>Pentapetalae</taxon>
        <taxon>rosids</taxon>
        <taxon>fabids</taxon>
        <taxon>Malpighiales</taxon>
        <taxon>Rhizophoraceae</taxon>
        <taxon>Rhizophora</taxon>
    </lineage>
</organism>